<dbReference type="RefSeq" id="WP_094485322.1">
    <property type="nucleotide sequence ID" value="NZ_NOXX01000146.1"/>
</dbReference>
<gene>
    <name evidence="2" type="ORF">CHX27_03180</name>
</gene>
<evidence type="ECO:0000313" key="2">
    <source>
        <dbReference type="EMBL" id="OYQ47389.1"/>
    </source>
</evidence>
<sequence length="86" mass="10238">MTTEEFLKEIEKMFLMNISSFKTGNLTIPDKIKNLEMAKSEVKRINDEVLPRINNYIDENKKDEIEIEKIKSKIKECREKLDPVMF</sequence>
<feature type="coiled-coil region" evidence="1">
    <location>
        <begin position="53"/>
        <end position="80"/>
    </location>
</feature>
<dbReference type="EMBL" id="NOXX01000146">
    <property type="protein sequence ID" value="OYQ47389.1"/>
    <property type="molecule type" value="Genomic_DNA"/>
</dbReference>
<keyword evidence="3" id="KW-1185">Reference proteome</keyword>
<evidence type="ECO:0000313" key="3">
    <source>
        <dbReference type="Proteomes" id="UP000216035"/>
    </source>
</evidence>
<dbReference type="AlphaFoldDB" id="A0A256A177"/>
<comment type="caution">
    <text evidence="2">The sequence shown here is derived from an EMBL/GenBank/DDBJ whole genome shotgun (WGS) entry which is preliminary data.</text>
</comment>
<accession>A0A256A177</accession>
<name>A0A256A177_9FLAO</name>
<dbReference type="Proteomes" id="UP000216035">
    <property type="component" value="Unassembled WGS sequence"/>
</dbReference>
<organism evidence="2 3">
    <name type="scientific">Flavobacterium aurantiibacter</name>
    <dbReference type="NCBI Taxonomy" id="2023067"/>
    <lineage>
        <taxon>Bacteria</taxon>
        <taxon>Pseudomonadati</taxon>
        <taxon>Bacteroidota</taxon>
        <taxon>Flavobacteriia</taxon>
        <taxon>Flavobacteriales</taxon>
        <taxon>Flavobacteriaceae</taxon>
        <taxon>Flavobacterium</taxon>
    </lineage>
</organism>
<protein>
    <submittedName>
        <fullName evidence="2">Uncharacterized protein</fullName>
    </submittedName>
</protein>
<keyword evidence="1" id="KW-0175">Coiled coil</keyword>
<evidence type="ECO:0000256" key="1">
    <source>
        <dbReference type="SAM" id="Coils"/>
    </source>
</evidence>
<reference evidence="2 3" key="1">
    <citation type="submission" date="2017-07" db="EMBL/GenBank/DDBJ databases">
        <title>Flavobacterium cyanobacteriorum sp. nov., isolated from cyanobacterial aggregates in a eutrophic lake.</title>
        <authorList>
            <person name="Cai H."/>
        </authorList>
    </citation>
    <scope>NUCLEOTIDE SEQUENCE [LARGE SCALE GENOMIC DNA]</scope>
    <source>
        <strain evidence="2 3">TH167</strain>
    </source>
</reference>
<proteinExistence type="predicted"/>